<dbReference type="CDD" id="cd18687">
    <property type="entry name" value="PIN_VapC-like"/>
    <property type="match status" value="1"/>
</dbReference>
<evidence type="ECO:0008006" key="3">
    <source>
        <dbReference type="Google" id="ProtNLM"/>
    </source>
</evidence>
<comment type="caution">
    <text evidence="1">The sequence shown here is derived from an EMBL/GenBank/DDBJ whole genome shotgun (WGS) entry which is preliminary data.</text>
</comment>
<evidence type="ECO:0000313" key="2">
    <source>
        <dbReference type="Proteomes" id="UP000020077"/>
    </source>
</evidence>
<sequence length="185" mass="20562">MKRKIYVETSVISYLTARPSKTILGAAHQQITLAWWETRNQYELLVSESVLRECDAGDPDAAQKRLAVLNDVPLLLITEQALNIAESLVRQGILPPKAVEDALHIAVATVNGVDYLLTWNCRHIANPEIQRGIAAYLERKRLAPYDAYPADGWEGSRSPCRRGTVWVPYSGSECVIVSRGADECT</sequence>
<protein>
    <recommendedName>
        <fullName evidence="3">PIN domain-containing protein</fullName>
    </recommendedName>
</protein>
<organism evidence="1 2">
    <name type="scientific">Candidatus Accumulibacter phosphatis</name>
    <dbReference type="NCBI Taxonomy" id="327160"/>
    <lineage>
        <taxon>Bacteria</taxon>
        <taxon>Pseudomonadati</taxon>
        <taxon>Pseudomonadota</taxon>
        <taxon>Betaproteobacteria</taxon>
        <taxon>Candidatus Accumulibacter</taxon>
    </lineage>
</organism>
<dbReference type="Gene3D" id="3.40.50.1010">
    <property type="entry name" value="5'-nuclease"/>
    <property type="match status" value="1"/>
</dbReference>
<dbReference type="Proteomes" id="UP000020077">
    <property type="component" value="Unassembled WGS sequence"/>
</dbReference>
<dbReference type="EMBL" id="JDVG02000027">
    <property type="protein sequence ID" value="KFB74494.1"/>
    <property type="molecule type" value="Genomic_DNA"/>
</dbReference>
<reference evidence="1 2" key="1">
    <citation type="submission" date="2014-02" db="EMBL/GenBank/DDBJ databases">
        <title>Expanding our view of genomic diversity in Candidatus Accumulibacter clades.</title>
        <authorList>
            <person name="Skennerton C.T."/>
            <person name="Barr J.J."/>
            <person name="Slater F.R."/>
            <person name="Bond P.L."/>
            <person name="Tyson G.W."/>
        </authorList>
    </citation>
    <scope>NUCLEOTIDE SEQUENCE [LARGE SCALE GENOMIC DNA]</scope>
    <source>
        <strain evidence="2">BA-91</strain>
    </source>
</reference>
<dbReference type="SUPFAM" id="SSF88723">
    <property type="entry name" value="PIN domain-like"/>
    <property type="match status" value="1"/>
</dbReference>
<evidence type="ECO:0000313" key="1">
    <source>
        <dbReference type="EMBL" id="KFB74494.1"/>
    </source>
</evidence>
<dbReference type="AlphaFoldDB" id="A0A080MBG1"/>
<name>A0A080MBG1_9PROT</name>
<accession>A0A080MBG1</accession>
<gene>
    <name evidence="1" type="ORF">AW09_000205</name>
</gene>
<proteinExistence type="predicted"/>
<dbReference type="InterPro" id="IPR029060">
    <property type="entry name" value="PIN-like_dom_sf"/>
</dbReference>